<reference evidence="2 3" key="1">
    <citation type="submission" date="2018-06" db="EMBL/GenBank/DDBJ databases">
        <title>Extensive metabolic versatility and redundancy in microbially diverse, dynamic hydrothermal sediments.</title>
        <authorList>
            <person name="Dombrowski N."/>
            <person name="Teske A."/>
            <person name="Baker B.J."/>
        </authorList>
    </citation>
    <scope>NUCLEOTIDE SEQUENCE [LARGE SCALE GENOMIC DNA]</scope>
    <source>
        <strain evidence="2">B20_G2</strain>
    </source>
</reference>
<dbReference type="Proteomes" id="UP000269499">
    <property type="component" value="Unassembled WGS sequence"/>
</dbReference>
<organism evidence="2 3">
    <name type="scientific">Thermoproteota archaeon</name>
    <dbReference type="NCBI Taxonomy" id="2056631"/>
    <lineage>
        <taxon>Archaea</taxon>
        <taxon>Thermoproteota</taxon>
    </lineage>
</organism>
<dbReference type="Gene3D" id="1.10.1220.10">
    <property type="entry name" value="Met repressor-like"/>
    <property type="match status" value="1"/>
</dbReference>
<dbReference type="InterPro" id="IPR002145">
    <property type="entry name" value="CopG"/>
</dbReference>
<dbReference type="CDD" id="cd22231">
    <property type="entry name" value="RHH_NikR_HicB-like"/>
    <property type="match status" value="1"/>
</dbReference>
<comment type="caution">
    <text evidence="2">The sequence shown here is derived from an EMBL/GenBank/DDBJ whole genome shotgun (WGS) entry which is preliminary data.</text>
</comment>
<evidence type="ECO:0000313" key="3">
    <source>
        <dbReference type="Proteomes" id="UP000269499"/>
    </source>
</evidence>
<dbReference type="InterPro" id="IPR010985">
    <property type="entry name" value="Ribbon_hlx_hlx"/>
</dbReference>
<dbReference type="AlphaFoldDB" id="A0A497F210"/>
<evidence type="ECO:0000313" key="2">
    <source>
        <dbReference type="EMBL" id="RLE53684.1"/>
    </source>
</evidence>
<feature type="domain" description="Ribbon-helix-helix protein CopG" evidence="1">
    <location>
        <begin position="8"/>
        <end position="42"/>
    </location>
</feature>
<protein>
    <recommendedName>
        <fullName evidence="1">Ribbon-helix-helix protein CopG domain-containing protein</fullName>
    </recommendedName>
</protein>
<proteinExistence type="predicted"/>
<dbReference type="InterPro" id="IPR013321">
    <property type="entry name" value="Arc_rbn_hlx_hlx"/>
</dbReference>
<sequence length="49" mass="5638">MTKTAKAKISISLDVDLIKWVDEFVKAGIYTNRSEAIEQLLKKVRQQMV</sequence>
<dbReference type="SUPFAM" id="SSF47598">
    <property type="entry name" value="Ribbon-helix-helix"/>
    <property type="match status" value="1"/>
</dbReference>
<name>A0A497F210_9CREN</name>
<evidence type="ECO:0000259" key="1">
    <source>
        <dbReference type="Pfam" id="PF01402"/>
    </source>
</evidence>
<accession>A0A497F210</accession>
<gene>
    <name evidence="2" type="ORF">DRJ26_03095</name>
</gene>
<dbReference type="GO" id="GO:0006355">
    <property type="term" value="P:regulation of DNA-templated transcription"/>
    <property type="evidence" value="ECO:0007669"/>
    <property type="project" value="InterPro"/>
</dbReference>
<dbReference type="Pfam" id="PF01402">
    <property type="entry name" value="RHH_1"/>
    <property type="match status" value="1"/>
</dbReference>
<dbReference type="EMBL" id="QMRA01000056">
    <property type="protein sequence ID" value="RLE53684.1"/>
    <property type="molecule type" value="Genomic_DNA"/>
</dbReference>